<keyword evidence="1" id="KW-0812">Transmembrane</keyword>
<sequence length="143" mass="15273">MMAQEYGGGIKCLVYTVFGGIGGRSGLGVWTVQQMQPSCQEWAANLVSLLAAAPSSRITAALNPNHRGLKKKSGEVLTTMATQWRRNTGFRGDRLHTPALLHTLNSQTCCSVVGVLWWTCVCVCVCVCVSGSGGYPYIMTSGV</sequence>
<dbReference type="Proteomes" id="UP000324222">
    <property type="component" value="Unassembled WGS sequence"/>
</dbReference>
<organism evidence="2 3">
    <name type="scientific">Portunus trituberculatus</name>
    <name type="common">Swimming crab</name>
    <name type="synonym">Neptunus trituberculatus</name>
    <dbReference type="NCBI Taxonomy" id="210409"/>
    <lineage>
        <taxon>Eukaryota</taxon>
        <taxon>Metazoa</taxon>
        <taxon>Ecdysozoa</taxon>
        <taxon>Arthropoda</taxon>
        <taxon>Crustacea</taxon>
        <taxon>Multicrustacea</taxon>
        <taxon>Malacostraca</taxon>
        <taxon>Eumalacostraca</taxon>
        <taxon>Eucarida</taxon>
        <taxon>Decapoda</taxon>
        <taxon>Pleocyemata</taxon>
        <taxon>Brachyura</taxon>
        <taxon>Eubrachyura</taxon>
        <taxon>Portunoidea</taxon>
        <taxon>Portunidae</taxon>
        <taxon>Portuninae</taxon>
        <taxon>Portunus</taxon>
    </lineage>
</organism>
<proteinExistence type="predicted"/>
<evidence type="ECO:0000256" key="1">
    <source>
        <dbReference type="SAM" id="Phobius"/>
    </source>
</evidence>
<accession>A0A5B7JL89</accession>
<name>A0A5B7JL89_PORTR</name>
<gene>
    <name evidence="2" type="ORF">E2C01_092818</name>
</gene>
<evidence type="ECO:0000313" key="3">
    <source>
        <dbReference type="Proteomes" id="UP000324222"/>
    </source>
</evidence>
<feature type="transmembrane region" description="Helical" evidence="1">
    <location>
        <begin position="115"/>
        <end position="138"/>
    </location>
</feature>
<keyword evidence="1" id="KW-1133">Transmembrane helix</keyword>
<protein>
    <submittedName>
        <fullName evidence="2">Uncharacterized protein</fullName>
    </submittedName>
</protein>
<reference evidence="2 3" key="1">
    <citation type="submission" date="2019-05" db="EMBL/GenBank/DDBJ databases">
        <title>Another draft genome of Portunus trituberculatus and its Hox gene families provides insights of decapod evolution.</title>
        <authorList>
            <person name="Jeong J.-H."/>
            <person name="Song I."/>
            <person name="Kim S."/>
            <person name="Choi T."/>
            <person name="Kim D."/>
            <person name="Ryu S."/>
            <person name="Kim W."/>
        </authorList>
    </citation>
    <scope>NUCLEOTIDE SEQUENCE [LARGE SCALE GENOMIC DNA]</scope>
    <source>
        <tissue evidence="2">Muscle</tissue>
    </source>
</reference>
<comment type="caution">
    <text evidence="2">The sequence shown here is derived from an EMBL/GenBank/DDBJ whole genome shotgun (WGS) entry which is preliminary data.</text>
</comment>
<dbReference type="AlphaFoldDB" id="A0A5B7JL89"/>
<dbReference type="EMBL" id="VSRR010110273">
    <property type="protein sequence ID" value="MPC97500.1"/>
    <property type="molecule type" value="Genomic_DNA"/>
</dbReference>
<keyword evidence="3" id="KW-1185">Reference proteome</keyword>
<keyword evidence="1" id="KW-0472">Membrane</keyword>
<evidence type="ECO:0000313" key="2">
    <source>
        <dbReference type="EMBL" id="MPC97500.1"/>
    </source>
</evidence>